<reference evidence="7" key="2">
    <citation type="submission" date="2025-09" db="UniProtKB">
        <authorList>
            <consortium name="Ensembl"/>
        </authorList>
    </citation>
    <scope>IDENTIFICATION</scope>
</reference>
<dbReference type="GO" id="GO:0001664">
    <property type="term" value="F:G protein-coupled receptor binding"/>
    <property type="evidence" value="ECO:0007669"/>
    <property type="project" value="InterPro"/>
</dbReference>
<protein>
    <submittedName>
        <fullName evidence="7">Uncharacterized protein</fullName>
    </submittedName>
</protein>
<proteinExistence type="inferred from homology"/>
<comment type="subcellular location">
    <subcellularLocation>
        <location evidence="1">Secreted</location>
    </subcellularLocation>
</comment>
<dbReference type="PANTHER" id="PTHR28553">
    <property type="entry name" value="NEUROPEPTIDE B"/>
    <property type="match status" value="1"/>
</dbReference>
<keyword evidence="5" id="KW-0732">Signal</keyword>
<dbReference type="GO" id="GO:0007186">
    <property type="term" value="P:G protein-coupled receptor signaling pathway"/>
    <property type="evidence" value="ECO:0007669"/>
    <property type="project" value="TreeGrafter"/>
</dbReference>
<dbReference type="Ensembl" id="ENSEBUT00000028174.1">
    <property type="protein sequence ID" value="ENSEBUP00000027598.1"/>
    <property type="gene ID" value="ENSEBUG00000016894.1"/>
</dbReference>
<evidence type="ECO:0000313" key="7">
    <source>
        <dbReference type="Ensembl" id="ENSEBUP00000027598.1"/>
    </source>
</evidence>
<evidence type="ECO:0000256" key="5">
    <source>
        <dbReference type="ARBA" id="ARBA00022729"/>
    </source>
</evidence>
<feature type="transmembrane region" description="Helical" evidence="6">
    <location>
        <begin position="12"/>
        <end position="36"/>
    </location>
</feature>
<evidence type="ECO:0000256" key="2">
    <source>
        <dbReference type="ARBA" id="ARBA00005292"/>
    </source>
</evidence>
<evidence type="ECO:0000256" key="1">
    <source>
        <dbReference type="ARBA" id="ARBA00004613"/>
    </source>
</evidence>
<dbReference type="GO" id="GO:0005576">
    <property type="term" value="C:extracellular region"/>
    <property type="evidence" value="ECO:0007669"/>
    <property type="project" value="UniProtKB-SubCell"/>
</dbReference>
<evidence type="ECO:0000256" key="6">
    <source>
        <dbReference type="SAM" id="Phobius"/>
    </source>
</evidence>
<dbReference type="InterPro" id="IPR013297">
    <property type="entry name" value="Neuropept_BW_pre"/>
</dbReference>
<keyword evidence="8" id="KW-1185">Reference proteome</keyword>
<reference evidence="7" key="1">
    <citation type="submission" date="2025-08" db="UniProtKB">
        <authorList>
            <consortium name="Ensembl"/>
        </authorList>
    </citation>
    <scope>IDENTIFICATION</scope>
</reference>
<dbReference type="GeneTree" id="ENSGT00940000172158"/>
<dbReference type="GO" id="GO:0007631">
    <property type="term" value="P:feeding behavior"/>
    <property type="evidence" value="ECO:0007669"/>
    <property type="project" value="TreeGrafter"/>
</dbReference>
<keyword evidence="3" id="KW-0964">Secreted</keyword>
<evidence type="ECO:0000256" key="3">
    <source>
        <dbReference type="ARBA" id="ARBA00022525"/>
    </source>
</evidence>
<accession>A0A8C4RBM4</accession>
<comment type="similarity">
    <text evidence="2">Belongs to the neuropeptide B/W family.</text>
</comment>
<dbReference type="Pfam" id="PF15180">
    <property type="entry name" value="NPBW"/>
    <property type="match status" value="1"/>
</dbReference>
<evidence type="ECO:0000256" key="4">
    <source>
        <dbReference type="ARBA" id="ARBA00022685"/>
    </source>
</evidence>
<dbReference type="PRINTS" id="PR01888">
    <property type="entry name" value="NROPEPTIDEBW"/>
</dbReference>
<dbReference type="PANTHER" id="PTHR28553:SF2">
    <property type="entry name" value="NEUROPEPTIDE W"/>
    <property type="match status" value="1"/>
</dbReference>
<dbReference type="Proteomes" id="UP000694388">
    <property type="component" value="Unplaced"/>
</dbReference>
<dbReference type="AlphaFoldDB" id="A0A8C4RBM4"/>
<keyword evidence="6" id="KW-0472">Membrane</keyword>
<name>A0A8C4RBM4_EPTBU</name>
<organism evidence="7 8">
    <name type="scientific">Eptatretus burgeri</name>
    <name type="common">Inshore hagfish</name>
    <dbReference type="NCBI Taxonomy" id="7764"/>
    <lineage>
        <taxon>Eukaryota</taxon>
        <taxon>Metazoa</taxon>
        <taxon>Chordata</taxon>
        <taxon>Craniata</taxon>
        <taxon>Vertebrata</taxon>
        <taxon>Cyclostomata</taxon>
        <taxon>Myxini</taxon>
        <taxon>Myxiniformes</taxon>
        <taxon>Myxinidae</taxon>
        <taxon>Eptatretinae</taxon>
        <taxon>Eptatretus</taxon>
    </lineage>
</organism>
<sequence length="107" mass="11859">MQCLRHHLIEHVTLSIPMLLCLLAMSLLSGGGSAWFKPPAGPSYYSVGRAAGLLSGIRRAQSVRRLEESPNLDERAELTRSLDFDSLSPFKHTTQYIGKRMVCMANV</sequence>
<keyword evidence="6" id="KW-0812">Transmembrane</keyword>
<evidence type="ECO:0000313" key="8">
    <source>
        <dbReference type="Proteomes" id="UP000694388"/>
    </source>
</evidence>
<keyword evidence="4" id="KW-0165">Cleavage on pair of basic residues</keyword>
<keyword evidence="6" id="KW-1133">Transmembrane helix</keyword>